<dbReference type="Proteomes" id="UP000013063">
    <property type="component" value="Unassembled WGS sequence"/>
</dbReference>
<feature type="chain" id="PRO_5004340315" evidence="1">
    <location>
        <begin position="30"/>
        <end position="130"/>
    </location>
</feature>
<organism evidence="2 3">
    <name type="scientific">Caulobacter vibrioides OR37</name>
    <dbReference type="NCBI Taxonomy" id="1292034"/>
    <lineage>
        <taxon>Bacteria</taxon>
        <taxon>Pseudomonadati</taxon>
        <taxon>Pseudomonadota</taxon>
        <taxon>Alphaproteobacteria</taxon>
        <taxon>Caulobacterales</taxon>
        <taxon>Caulobacteraceae</taxon>
        <taxon>Caulobacter</taxon>
    </lineage>
</organism>
<accession>R0D000</accession>
<proteinExistence type="predicted"/>
<dbReference type="PATRIC" id="fig|1292034.3.peg.2230"/>
<name>R0D000_CAUVI</name>
<comment type="caution">
    <text evidence="2">The sequence shown here is derived from an EMBL/GenBank/DDBJ whole genome shotgun (WGS) entry which is preliminary data.</text>
</comment>
<evidence type="ECO:0000313" key="2">
    <source>
        <dbReference type="EMBL" id="ENZ81820.1"/>
    </source>
</evidence>
<sequence length="130" mass="14956" precursor="true">MVTSKKLAVAAAAALASLTALTAAAPASAQDWGWGYRPWSGYDAPAYGRPARDLFERERRIDQWLRNSQDEERIDDWRAARLRRELDGIRGWTFREAREHRGFLPDYDFNRISARLDDLAGRIRDAQYQG</sequence>
<dbReference type="STRING" id="1292034.OR37_02247"/>
<feature type="signal peptide" evidence="1">
    <location>
        <begin position="1"/>
        <end position="29"/>
    </location>
</feature>
<dbReference type="AlphaFoldDB" id="R0D000"/>
<evidence type="ECO:0000256" key="1">
    <source>
        <dbReference type="SAM" id="SignalP"/>
    </source>
</evidence>
<dbReference type="EMBL" id="APMP01000012">
    <property type="protein sequence ID" value="ENZ81820.1"/>
    <property type="molecule type" value="Genomic_DNA"/>
</dbReference>
<protein>
    <submittedName>
        <fullName evidence="2">Uncharacterized protein</fullName>
    </submittedName>
</protein>
<keyword evidence="1" id="KW-0732">Signal</keyword>
<keyword evidence="3" id="KW-1185">Reference proteome</keyword>
<dbReference type="RefSeq" id="WP_004619690.1">
    <property type="nucleotide sequence ID" value="NZ_APMP01000012.1"/>
</dbReference>
<reference evidence="2 3" key="1">
    <citation type="journal article" date="2013" name="Genome Announc.">
        <title>Draft Genome Sequence for Caulobacter sp. Strain OR37, a Bacterium Tolerant to Heavy Metals.</title>
        <authorList>
            <person name="Utturkar S.M."/>
            <person name="Bollmann A."/>
            <person name="Brzoska R.M."/>
            <person name="Klingeman D.M."/>
            <person name="Epstein S.E."/>
            <person name="Palumbo A.V."/>
            <person name="Brown S.D."/>
        </authorList>
    </citation>
    <scope>NUCLEOTIDE SEQUENCE [LARGE SCALE GENOMIC DNA]</scope>
    <source>
        <strain evidence="2 3">OR37</strain>
    </source>
</reference>
<gene>
    <name evidence="2" type="ORF">OR37_02247</name>
</gene>
<evidence type="ECO:0000313" key="3">
    <source>
        <dbReference type="Proteomes" id="UP000013063"/>
    </source>
</evidence>